<dbReference type="InterPro" id="IPR036010">
    <property type="entry name" value="2Fe-2S_ferredoxin-like_sf"/>
</dbReference>
<dbReference type="GO" id="GO:0051536">
    <property type="term" value="F:iron-sulfur cluster binding"/>
    <property type="evidence" value="ECO:0007669"/>
    <property type="project" value="InterPro"/>
</dbReference>
<gene>
    <name evidence="1" type="ORF">D0Y65_007577</name>
</gene>
<keyword evidence="2" id="KW-1185">Reference proteome</keyword>
<dbReference type="EMBL" id="QZWG01000003">
    <property type="protein sequence ID" value="RZC21389.1"/>
    <property type="molecule type" value="Genomic_DNA"/>
</dbReference>
<reference evidence="1 2" key="1">
    <citation type="submission" date="2018-09" db="EMBL/GenBank/DDBJ databases">
        <title>A high-quality reference genome of wild soybean provides a powerful tool to mine soybean genomes.</title>
        <authorList>
            <person name="Xie M."/>
            <person name="Chung C.Y.L."/>
            <person name="Li M.-W."/>
            <person name="Wong F.-L."/>
            <person name="Chan T.-F."/>
            <person name="Lam H.-M."/>
        </authorList>
    </citation>
    <scope>NUCLEOTIDE SEQUENCE [LARGE SCALE GENOMIC DNA]</scope>
    <source>
        <strain evidence="2">cv. W05</strain>
        <tissue evidence="1">Hypocotyl of etiolated seedlings</tissue>
    </source>
</reference>
<dbReference type="SUPFAM" id="SSF54292">
    <property type="entry name" value="2Fe-2S ferredoxin-like"/>
    <property type="match status" value="1"/>
</dbReference>
<protein>
    <submittedName>
        <fullName evidence="1">Uncharacterized protein</fullName>
    </submittedName>
</protein>
<organism evidence="1 2">
    <name type="scientific">Glycine soja</name>
    <name type="common">Wild soybean</name>
    <dbReference type="NCBI Taxonomy" id="3848"/>
    <lineage>
        <taxon>Eukaryota</taxon>
        <taxon>Viridiplantae</taxon>
        <taxon>Streptophyta</taxon>
        <taxon>Embryophyta</taxon>
        <taxon>Tracheophyta</taxon>
        <taxon>Spermatophyta</taxon>
        <taxon>Magnoliopsida</taxon>
        <taxon>eudicotyledons</taxon>
        <taxon>Gunneridae</taxon>
        <taxon>Pentapetalae</taxon>
        <taxon>rosids</taxon>
        <taxon>fabids</taxon>
        <taxon>Fabales</taxon>
        <taxon>Fabaceae</taxon>
        <taxon>Papilionoideae</taxon>
        <taxon>50 kb inversion clade</taxon>
        <taxon>NPAAA clade</taxon>
        <taxon>indigoferoid/millettioid clade</taxon>
        <taxon>Phaseoleae</taxon>
        <taxon>Glycine</taxon>
        <taxon>Glycine subgen. Soja</taxon>
    </lineage>
</organism>
<comment type="caution">
    <text evidence="1">The sequence shown here is derived from an EMBL/GenBank/DDBJ whole genome shotgun (WGS) entry which is preliminary data.</text>
</comment>
<sequence length="78" mass="8389">MEKVGMGNRAREIKEMAHKAVKDGGSSASNCKLFIQEIAGIHLSNACFMHGACTWCVVCIDTGMPKVVNLASVTIYKS</sequence>
<accession>A0A445LE20</accession>
<dbReference type="AlphaFoldDB" id="A0A445LE20"/>
<evidence type="ECO:0000313" key="1">
    <source>
        <dbReference type="EMBL" id="RZC21389.1"/>
    </source>
</evidence>
<proteinExistence type="predicted"/>
<name>A0A445LE20_GLYSO</name>
<evidence type="ECO:0000313" key="2">
    <source>
        <dbReference type="Proteomes" id="UP000289340"/>
    </source>
</evidence>
<dbReference type="Proteomes" id="UP000289340">
    <property type="component" value="Chromosome 3"/>
</dbReference>